<evidence type="ECO:0000313" key="3">
    <source>
        <dbReference type="Proteomes" id="UP000003835"/>
    </source>
</evidence>
<proteinExistence type="predicted"/>
<feature type="transmembrane region" description="Helical" evidence="1">
    <location>
        <begin position="132"/>
        <end position="155"/>
    </location>
</feature>
<protein>
    <recommendedName>
        <fullName evidence="4">TraX protein</fullName>
    </recommendedName>
</protein>
<dbReference type="STRING" id="118168.MC7420_7786"/>
<gene>
    <name evidence="2" type="ORF">MC7420_7786</name>
</gene>
<keyword evidence="1" id="KW-1133">Transmembrane helix</keyword>
<dbReference type="EMBL" id="DS989842">
    <property type="protein sequence ID" value="EDX78048.1"/>
    <property type="molecule type" value="Genomic_DNA"/>
</dbReference>
<name>B4VJB0_9CYAN</name>
<feature type="transmembrane region" description="Helical" evidence="1">
    <location>
        <begin position="167"/>
        <end position="186"/>
    </location>
</feature>
<accession>B4VJB0</accession>
<keyword evidence="1" id="KW-0812">Transmembrane</keyword>
<evidence type="ECO:0000313" key="2">
    <source>
        <dbReference type="EMBL" id="EDX78048.1"/>
    </source>
</evidence>
<evidence type="ECO:0008006" key="4">
    <source>
        <dbReference type="Google" id="ProtNLM"/>
    </source>
</evidence>
<reference evidence="2 3" key="1">
    <citation type="submission" date="2008-07" db="EMBL/GenBank/DDBJ databases">
        <authorList>
            <person name="Tandeau de Marsac N."/>
            <person name="Ferriera S."/>
            <person name="Johnson J."/>
            <person name="Kravitz S."/>
            <person name="Beeson K."/>
            <person name="Sutton G."/>
            <person name="Rogers Y.-H."/>
            <person name="Friedman R."/>
            <person name="Frazier M."/>
            <person name="Venter J.C."/>
        </authorList>
    </citation>
    <scope>NUCLEOTIDE SEQUENCE [LARGE SCALE GENOMIC DNA]</scope>
    <source>
        <strain evidence="2 3">PCC 7420</strain>
    </source>
</reference>
<feature type="transmembrane region" description="Helical" evidence="1">
    <location>
        <begin position="43"/>
        <end position="73"/>
    </location>
</feature>
<dbReference type="Pfam" id="PF05857">
    <property type="entry name" value="TraX"/>
    <property type="match status" value="1"/>
</dbReference>
<dbReference type="AlphaFoldDB" id="B4VJB0"/>
<keyword evidence="1" id="KW-0472">Membrane</keyword>
<dbReference type="Proteomes" id="UP000003835">
    <property type="component" value="Unassembled WGS sequence"/>
</dbReference>
<dbReference type="eggNOG" id="ENOG5031QMC">
    <property type="taxonomic scope" value="Bacteria"/>
</dbReference>
<organism evidence="2 3">
    <name type="scientific">Coleofasciculus chthonoplastes PCC 7420</name>
    <dbReference type="NCBI Taxonomy" id="118168"/>
    <lineage>
        <taxon>Bacteria</taxon>
        <taxon>Bacillati</taxon>
        <taxon>Cyanobacteriota</taxon>
        <taxon>Cyanophyceae</taxon>
        <taxon>Coleofasciculales</taxon>
        <taxon>Coleofasciculaceae</taxon>
        <taxon>Coleofasciculus</taxon>
    </lineage>
</organism>
<dbReference type="InterPro" id="IPR008875">
    <property type="entry name" value="TraX"/>
</dbReference>
<evidence type="ECO:0000256" key="1">
    <source>
        <dbReference type="SAM" id="Phobius"/>
    </source>
</evidence>
<keyword evidence="3" id="KW-1185">Reference proteome</keyword>
<feature type="transmembrane region" description="Helical" evidence="1">
    <location>
        <begin position="85"/>
        <end position="112"/>
    </location>
</feature>
<sequence length="189" mass="21248">MVALGRLSFPLFAWLAAQGENYTSNIWNYVFRLILLGVISQPIYSHVYSLIFSATPPLNILFVLAAGVMVIRLSKQVNNGLLKGAIVLLFTTIAIVARFEAGFFTLPLVYIMSKFHPGQFDFKWWVVYIVPHILYVALGGSVIELAGIIAPVFICLHNGEAGIKTRWFYLFYPVHLGVIAGVKWFLTMY</sequence>
<dbReference type="HOGENOM" id="CLU_1432308_0_0_3"/>